<feature type="binding site" evidence="7">
    <location>
        <begin position="433"/>
        <end position="436"/>
    </location>
    <ligand>
        <name>ATP</name>
        <dbReference type="ChEBI" id="CHEBI:30616"/>
    </ligand>
</feature>
<dbReference type="InterPro" id="IPR024869">
    <property type="entry name" value="FAM20"/>
</dbReference>
<evidence type="ECO:0000256" key="6">
    <source>
        <dbReference type="PIRSR" id="PIRSR624869-1"/>
    </source>
</evidence>
<name>A0A814B7W4_9BILA</name>
<comment type="cofactor">
    <cofactor evidence="8">
        <name>Mn(2+)</name>
        <dbReference type="ChEBI" id="CHEBI:29035"/>
    </cofactor>
</comment>
<evidence type="ECO:0000313" key="13">
    <source>
        <dbReference type="EMBL" id="CAF3703226.1"/>
    </source>
</evidence>
<evidence type="ECO:0000256" key="9">
    <source>
        <dbReference type="SAM" id="MobiDB-lite"/>
    </source>
</evidence>
<feature type="binding site" evidence="7">
    <location>
        <position position="297"/>
    </location>
    <ligand>
        <name>ATP</name>
        <dbReference type="ChEBI" id="CHEBI:30616"/>
    </ligand>
</feature>
<feature type="domain" description="FAM20 C-terminal" evidence="11">
    <location>
        <begin position="396"/>
        <end position="610"/>
    </location>
</feature>
<dbReference type="PANTHER" id="PTHR12450">
    <property type="entry name" value="DENTIN MATRIX PROTEIN 4 PROTEIN FAM20"/>
    <property type="match status" value="1"/>
</dbReference>
<feature type="compositionally biased region" description="Basic and acidic residues" evidence="9">
    <location>
        <begin position="159"/>
        <end position="169"/>
    </location>
</feature>
<keyword evidence="3" id="KW-0333">Golgi apparatus</keyword>
<accession>A0A814B7W4</accession>
<keyword evidence="4" id="KW-1015">Disulfide bond</keyword>
<feature type="binding site" evidence="8">
    <location>
        <position position="318"/>
    </location>
    <ligand>
        <name>Mn(2+)</name>
        <dbReference type="ChEBI" id="CHEBI:29035"/>
    </ligand>
</feature>
<dbReference type="GO" id="GO:0005524">
    <property type="term" value="F:ATP binding"/>
    <property type="evidence" value="ECO:0007669"/>
    <property type="project" value="UniProtKB-KW"/>
</dbReference>
<evidence type="ECO:0000256" key="5">
    <source>
        <dbReference type="ARBA" id="ARBA00023180"/>
    </source>
</evidence>
<keyword evidence="14" id="KW-1185">Reference proteome</keyword>
<dbReference type="OrthoDB" id="8583677at2759"/>
<feature type="binding site" evidence="7">
    <location>
        <position position="281"/>
    </location>
    <ligand>
        <name>ATP</name>
        <dbReference type="ChEBI" id="CHEBI:30616"/>
    </ligand>
</feature>
<dbReference type="InterPro" id="IPR009581">
    <property type="entry name" value="FAM20_C"/>
</dbReference>
<organism evidence="12 14">
    <name type="scientific">Didymodactylos carnosus</name>
    <dbReference type="NCBI Taxonomy" id="1234261"/>
    <lineage>
        <taxon>Eukaryota</taxon>
        <taxon>Metazoa</taxon>
        <taxon>Spiralia</taxon>
        <taxon>Gnathifera</taxon>
        <taxon>Rotifera</taxon>
        <taxon>Eurotatoria</taxon>
        <taxon>Bdelloidea</taxon>
        <taxon>Philodinida</taxon>
        <taxon>Philodinidae</taxon>
        <taxon>Didymodactylos</taxon>
    </lineage>
</organism>
<dbReference type="PANTHER" id="PTHR12450:SF22">
    <property type="entry name" value="EXTRACELLULAR SERINE_THREONINE PROTEIN CG31145"/>
    <property type="match status" value="1"/>
</dbReference>
<feature type="binding site" evidence="7">
    <location>
        <position position="522"/>
    </location>
    <ligand>
        <name>ATP</name>
        <dbReference type="ChEBI" id="CHEBI:30616"/>
    </ligand>
</feature>
<comment type="similarity">
    <text evidence="2">Belongs to the FAM20 family.</text>
</comment>
<evidence type="ECO:0000256" key="2">
    <source>
        <dbReference type="ARBA" id="ARBA00006557"/>
    </source>
</evidence>
<keyword evidence="8" id="KW-0464">Manganese</keyword>
<feature type="binding site" evidence="7">
    <location>
        <position position="318"/>
    </location>
    <ligand>
        <name>ATP</name>
        <dbReference type="ChEBI" id="CHEBI:30616"/>
    </ligand>
</feature>
<dbReference type="Proteomes" id="UP000663829">
    <property type="component" value="Unassembled WGS sequence"/>
</dbReference>
<protein>
    <recommendedName>
        <fullName evidence="11">FAM20 C-terminal domain-containing protein</fullName>
    </recommendedName>
</protein>
<keyword evidence="5" id="KW-0325">Glycoprotein</keyword>
<feature type="active site" evidence="6">
    <location>
        <position position="502"/>
    </location>
</feature>
<dbReference type="GO" id="GO:0046872">
    <property type="term" value="F:metal ion binding"/>
    <property type="evidence" value="ECO:0007669"/>
    <property type="project" value="UniProtKB-KW"/>
</dbReference>
<keyword evidence="10" id="KW-1133">Transmembrane helix</keyword>
<dbReference type="EMBL" id="CAJOBC010001869">
    <property type="protein sequence ID" value="CAF3703226.1"/>
    <property type="molecule type" value="Genomic_DNA"/>
</dbReference>
<evidence type="ECO:0000256" key="8">
    <source>
        <dbReference type="PIRSR" id="PIRSR624869-3"/>
    </source>
</evidence>
<keyword evidence="7" id="KW-0547">Nucleotide-binding</keyword>
<evidence type="ECO:0000313" key="12">
    <source>
        <dbReference type="EMBL" id="CAF0924284.1"/>
    </source>
</evidence>
<feature type="region of interest" description="Disordered" evidence="9">
    <location>
        <begin position="154"/>
        <end position="176"/>
    </location>
</feature>
<proteinExistence type="inferred from homology"/>
<keyword evidence="10" id="KW-0472">Membrane</keyword>
<sequence length="617" mass="73424">MRQIRLRIRYYLIIILTILSLIMFSTFYTILHKTNEIEQKSDIFEKWPSEKNLYHHQNIEQQQHIPFWQALDAQNIYDVNYMPTNHRMKNKFPINVEIIENLFQLVDSYKLEIITDKQLNINEFDRVFIKRTTTVNNKKYSNQKEDKEIVFDVNNGDDDTNKKQQKDVDDFQSGEKPSKMIPIEKVIDENDKQQLRKYIINMLWKWKRKYREMKQINLAELLYEHIERDEPLKLNTTWFEYLKTVTNLHLYNTDSQVLKHLLDQLLNNDVIQANELAQGTQIKLVLQLSDGIEGLLKPYRVPRNYQTLPDHYYFSDIERHHAEIASFHLDRIIGFNRVPPLIGRILNITGDLREHATRFCSNIVSSKCEKIYNIVEYILSNVVIFEQYLPELAKTFFISPANNTCFRGHCSYYCDTAHAVCGRPRDYLEGSIQILLPRPPVIEWQKITHPYRRSYSAVRKAKWESNVNYCYDKVFTDDRYHNRLILDMIDLAVFDFLIGNLDRHHMMKISSFGLNSALIHLDNGRSFGRYDHDELTILTPIRQCCLFRYSTFQRLKTVYKERLSLLLYQSLKTERLKTILINEHLVAVDRRLDILFHVLNDCIKQHSVVDVLVDDGI</sequence>
<dbReference type="Pfam" id="PF06702">
    <property type="entry name" value="Fam20C"/>
    <property type="match status" value="1"/>
</dbReference>
<dbReference type="EMBL" id="CAJNOQ010001869">
    <property type="protein sequence ID" value="CAF0924284.1"/>
    <property type="molecule type" value="Genomic_DNA"/>
</dbReference>
<evidence type="ECO:0000256" key="1">
    <source>
        <dbReference type="ARBA" id="ARBA00004555"/>
    </source>
</evidence>
<comment type="caution">
    <text evidence="12">The sequence shown here is derived from an EMBL/GenBank/DDBJ whole genome shotgun (WGS) entry which is preliminary data.</text>
</comment>
<evidence type="ECO:0000256" key="3">
    <source>
        <dbReference type="ARBA" id="ARBA00023034"/>
    </source>
</evidence>
<feature type="binding site" evidence="8">
    <location>
        <position position="522"/>
    </location>
    <ligand>
        <name>Mn(2+)</name>
        <dbReference type="ChEBI" id="CHEBI:29035"/>
    </ligand>
</feature>
<reference evidence="12" key="1">
    <citation type="submission" date="2021-02" db="EMBL/GenBank/DDBJ databases">
        <authorList>
            <person name="Nowell W R."/>
        </authorList>
    </citation>
    <scope>NUCLEOTIDE SEQUENCE</scope>
</reference>
<keyword evidence="7" id="KW-0067">ATP-binding</keyword>
<gene>
    <name evidence="12" type="ORF">GPM918_LOCUS9830</name>
    <name evidence="13" type="ORF">SRO942_LOCUS9831</name>
</gene>
<evidence type="ECO:0000256" key="10">
    <source>
        <dbReference type="SAM" id="Phobius"/>
    </source>
</evidence>
<dbReference type="AlphaFoldDB" id="A0A814B7W4"/>
<evidence type="ECO:0000313" key="14">
    <source>
        <dbReference type="Proteomes" id="UP000663829"/>
    </source>
</evidence>
<keyword evidence="8" id="KW-0479">Metal-binding</keyword>
<keyword evidence="10" id="KW-0812">Transmembrane</keyword>
<dbReference type="GO" id="GO:0005794">
    <property type="term" value="C:Golgi apparatus"/>
    <property type="evidence" value="ECO:0007669"/>
    <property type="project" value="UniProtKB-SubCell"/>
</dbReference>
<dbReference type="GO" id="GO:0016773">
    <property type="term" value="F:phosphotransferase activity, alcohol group as acceptor"/>
    <property type="evidence" value="ECO:0007669"/>
    <property type="project" value="TreeGrafter"/>
</dbReference>
<dbReference type="Proteomes" id="UP000681722">
    <property type="component" value="Unassembled WGS sequence"/>
</dbReference>
<feature type="transmembrane region" description="Helical" evidence="10">
    <location>
        <begin position="12"/>
        <end position="31"/>
    </location>
</feature>
<evidence type="ECO:0000256" key="7">
    <source>
        <dbReference type="PIRSR" id="PIRSR624869-2"/>
    </source>
</evidence>
<comment type="subcellular location">
    <subcellularLocation>
        <location evidence="1">Golgi apparatus</location>
    </subcellularLocation>
</comment>
<evidence type="ECO:0000256" key="4">
    <source>
        <dbReference type="ARBA" id="ARBA00023157"/>
    </source>
</evidence>
<evidence type="ECO:0000259" key="11">
    <source>
        <dbReference type="Pfam" id="PF06702"/>
    </source>
</evidence>